<dbReference type="EMBL" id="FQ311434">
    <property type="protein sequence ID" value="CBQ68937.1"/>
    <property type="molecule type" value="Genomic_DNA"/>
</dbReference>
<feature type="transmembrane region" description="Helical" evidence="11">
    <location>
        <begin position="190"/>
        <end position="215"/>
    </location>
</feature>
<dbReference type="HOGENOM" id="CLU_022957_1_1_1"/>
<dbReference type="VEuPathDB" id="FungiDB:sr15398"/>
<gene>
    <name evidence="13" type="ORF">sr15398</name>
</gene>
<dbReference type="Proteomes" id="UP000008867">
    <property type="component" value="Chromosome 13"/>
</dbReference>
<evidence type="ECO:0000256" key="11">
    <source>
        <dbReference type="RuleBase" id="RU363075"/>
    </source>
</evidence>
<keyword evidence="9 11" id="KW-0472">Membrane</keyword>
<evidence type="ECO:0000256" key="12">
    <source>
        <dbReference type="SAM" id="MobiDB-lite"/>
    </source>
</evidence>
<evidence type="ECO:0000256" key="3">
    <source>
        <dbReference type="ARBA" id="ARBA00022502"/>
    </source>
</evidence>
<feature type="region of interest" description="Disordered" evidence="12">
    <location>
        <begin position="618"/>
        <end position="638"/>
    </location>
</feature>
<feature type="transmembrane region" description="Helical" evidence="11">
    <location>
        <begin position="236"/>
        <end position="256"/>
    </location>
</feature>
<comment type="similarity">
    <text evidence="10">Belongs to the glycosyltransferase 22 family. PIGZ subfamily.</text>
</comment>
<keyword evidence="4 11" id="KW-0328">Glycosyltransferase</keyword>
<dbReference type="GO" id="GO:0006506">
    <property type="term" value="P:GPI anchor biosynthetic process"/>
    <property type="evidence" value="ECO:0007669"/>
    <property type="project" value="UniProtKB-KW"/>
</dbReference>
<reference evidence="13 14" key="1">
    <citation type="journal article" date="2010" name="Science">
        <title>Pathogenicity determinants in smut fungi revealed by genome comparison.</title>
        <authorList>
            <person name="Schirawski J."/>
            <person name="Mannhaupt G."/>
            <person name="Muench K."/>
            <person name="Brefort T."/>
            <person name="Schipper K."/>
            <person name="Doehlemann G."/>
            <person name="Di Stasio M."/>
            <person name="Roessel N."/>
            <person name="Mendoza-Mendoza A."/>
            <person name="Pester D."/>
            <person name="Mueller O."/>
            <person name="Winterberg B."/>
            <person name="Meyer E."/>
            <person name="Ghareeb H."/>
            <person name="Wollenberg T."/>
            <person name="Muensterkoetter M."/>
            <person name="Wong P."/>
            <person name="Walter M."/>
            <person name="Stukenbrock E."/>
            <person name="Gueldener U."/>
            <person name="Kahmann R."/>
        </authorList>
    </citation>
    <scope>NUCLEOTIDE SEQUENCE [LARGE SCALE GENOMIC DNA]</scope>
    <source>
        <strain evidence="14">SRZ2</strain>
    </source>
</reference>
<comment type="pathway">
    <text evidence="2">Glycolipid biosynthesis; glycosylphosphatidylinositol-anchor biosynthesis.</text>
</comment>
<evidence type="ECO:0000313" key="14">
    <source>
        <dbReference type="Proteomes" id="UP000008867"/>
    </source>
</evidence>
<protein>
    <recommendedName>
        <fullName evidence="11">Mannosyltransferase</fullName>
        <ecNumber evidence="11">2.4.1.-</ecNumber>
    </recommendedName>
</protein>
<evidence type="ECO:0000256" key="10">
    <source>
        <dbReference type="ARBA" id="ARBA00038466"/>
    </source>
</evidence>
<feature type="region of interest" description="Disordered" evidence="12">
    <location>
        <begin position="343"/>
        <end position="390"/>
    </location>
</feature>
<evidence type="ECO:0000256" key="5">
    <source>
        <dbReference type="ARBA" id="ARBA00022679"/>
    </source>
</evidence>
<evidence type="ECO:0000256" key="2">
    <source>
        <dbReference type="ARBA" id="ARBA00004687"/>
    </source>
</evidence>
<comment type="subcellular location">
    <subcellularLocation>
        <location evidence="1 11">Endoplasmic reticulum membrane</location>
        <topology evidence="1 11">Multi-pass membrane protein</topology>
    </subcellularLocation>
</comment>
<dbReference type="GO" id="GO:0000026">
    <property type="term" value="F:alpha-1,2-mannosyltransferase activity"/>
    <property type="evidence" value="ECO:0007669"/>
    <property type="project" value="TreeGrafter"/>
</dbReference>
<dbReference type="eggNOG" id="KOG4123">
    <property type="taxonomic scope" value="Eukaryota"/>
</dbReference>
<evidence type="ECO:0000256" key="8">
    <source>
        <dbReference type="ARBA" id="ARBA00022989"/>
    </source>
</evidence>
<evidence type="ECO:0000256" key="7">
    <source>
        <dbReference type="ARBA" id="ARBA00022824"/>
    </source>
</evidence>
<dbReference type="PANTHER" id="PTHR22760">
    <property type="entry name" value="GLYCOSYLTRANSFERASE"/>
    <property type="match status" value="1"/>
</dbReference>
<feature type="compositionally biased region" description="Low complexity" evidence="12">
    <location>
        <begin position="371"/>
        <end position="385"/>
    </location>
</feature>
<dbReference type="GO" id="GO:0005789">
    <property type="term" value="C:endoplasmic reticulum membrane"/>
    <property type="evidence" value="ECO:0007669"/>
    <property type="project" value="UniProtKB-SubCell"/>
</dbReference>
<keyword evidence="3" id="KW-0337">GPI-anchor biosynthesis</keyword>
<organism evidence="13 14">
    <name type="scientific">Sporisorium reilianum (strain SRZ2)</name>
    <name type="common">Maize head smut fungus</name>
    <dbReference type="NCBI Taxonomy" id="999809"/>
    <lineage>
        <taxon>Eukaryota</taxon>
        <taxon>Fungi</taxon>
        <taxon>Dikarya</taxon>
        <taxon>Basidiomycota</taxon>
        <taxon>Ustilaginomycotina</taxon>
        <taxon>Ustilaginomycetes</taxon>
        <taxon>Ustilaginales</taxon>
        <taxon>Ustilaginaceae</taxon>
        <taxon>Sporisorium</taxon>
    </lineage>
</organism>
<feature type="compositionally biased region" description="Acidic residues" evidence="12">
    <location>
        <begin position="353"/>
        <end position="370"/>
    </location>
</feature>
<dbReference type="InterPro" id="IPR005599">
    <property type="entry name" value="GPI_mannosylTrfase"/>
</dbReference>
<evidence type="ECO:0000256" key="9">
    <source>
        <dbReference type="ARBA" id="ARBA00023136"/>
    </source>
</evidence>
<evidence type="ECO:0000256" key="1">
    <source>
        <dbReference type="ARBA" id="ARBA00004477"/>
    </source>
</evidence>
<dbReference type="PANTHER" id="PTHR22760:SF3">
    <property type="entry name" value="GPI MANNOSYLTRANSFERASE 4"/>
    <property type="match status" value="1"/>
</dbReference>
<dbReference type="AlphaFoldDB" id="E6ZNY0"/>
<comment type="caution">
    <text evidence="11">Lacks conserved residue(s) required for the propagation of feature annotation.</text>
</comment>
<keyword evidence="7 11" id="KW-0256">Endoplasmic reticulum</keyword>
<evidence type="ECO:0000256" key="6">
    <source>
        <dbReference type="ARBA" id="ARBA00022692"/>
    </source>
</evidence>
<accession>E6ZNY0</accession>
<dbReference type="OrthoDB" id="10066429at2759"/>
<sequence length="638" mass="70634">MPTPAIRAARWWSLFDPRATHGRLYLLLLALRTYSALHGHGYIHPDEWMQSGEPYFGLTLPGINAQLPWEWRPDHALRSLSALRTQYLAVDVLLGAARRLGPLSGRALFWVQRGNMLLWTLLLDVCVARVLPPQTARYVHYLFGVSTAATTFLVRPFSNTHEAHLIAFGLLHALSFYSDRSWHTRSGAGWHYGVLLAILAVDGVFTRFTFAFFALPLATAFLHRLATIAAQGHRRPALVLLIITTLALAVCAGSSVHAETGFYTRSATANGTEVASAWGTRWVVPPLNALRYNAKTDNVAQHGLHPRWLHAVVNLPMMVGAANCVVVAMCAWQYVWGAAEAVPSQKDTSESGSEGDEAEKDAIQQDEDDTPSTSATSSAPHTSPPNLDLPNIDLEPLTTALCLATIALPLLALSLSPHQEPRFLLALCFPSTLLFALHLQSPLLRTRSTLRRTLLTLHTAQHLVQLLVFSHLHHAALLPALFHIDTSLSHLPTRGNALFDRYEHHLLYRTFPVPLHLIPHKGRGMFPRVQHFTSTTTPAHMVRSASIACDDTWIYAPAWIAPQLRDEAQRQGRVQLVRVASFAGHVDMDHLRESCAVARVDGWRDAFALHKLEVRCLSSTHPEPPPPQPTPAAAHHDL</sequence>
<evidence type="ECO:0000256" key="4">
    <source>
        <dbReference type="ARBA" id="ARBA00022676"/>
    </source>
</evidence>
<name>E6ZNY0_SPORE</name>
<keyword evidence="5" id="KW-0808">Transferase</keyword>
<keyword evidence="8 11" id="KW-1133">Transmembrane helix</keyword>
<keyword evidence="14" id="KW-1185">Reference proteome</keyword>
<keyword evidence="6 11" id="KW-0812">Transmembrane</keyword>
<proteinExistence type="inferred from homology"/>
<dbReference type="Pfam" id="PF03901">
    <property type="entry name" value="Glyco_transf_22"/>
    <property type="match status" value="1"/>
</dbReference>
<dbReference type="EC" id="2.4.1.-" evidence="11"/>
<evidence type="ECO:0000313" key="13">
    <source>
        <dbReference type="EMBL" id="CBQ68937.1"/>
    </source>
</evidence>